<dbReference type="AlphaFoldDB" id="D5GBH5"/>
<reference evidence="1 2" key="1">
    <citation type="journal article" date="2010" name="Nature">
        <title>Perigord black truffle genome uncovers evolutionary origins and mechanisms of symbiosis.</title>
        <authorList>
            <person name="Martin F."/>
            <person name="Kohler A."/>
            <person name="Murat C."/>
            <person name="Balestrini R."/>
            <person name="Coutinho P.M."/>
            <person name="Jaillon O."/>
            <person name="Montanini B."/>
            <person name="Morin E."/>
            <person name="Noel B."/>
            <person name="Percudani R."/>
            <person name="Porcel B."/>
            <person name="Rubini A."/>
            <person name="Amicucci A."/>
            <person name="Amselem J."/>
            <person name="Anthouard V."/>
            <person name="Arcioni S."/>
            <person name="Artiguenave F."/>
            <person name="Aury J.M."/>
            <person name="Ballario P."/>
            <person name="Bolchi A."/>
            <person name="Brenna A."/>
            <person name="Brun A."/>
            <person name="Buee M."/>
            <person name="Cantarel B."/>
            <person name="Chevalier G."/>
            <person name="Couloux A."/>
            <person name="Da Silva C."/>
            <person name="Denoeud F."/>
            <person name="Duplessis S."/>
            <person name="Ghignone S."/>
            <person name="Hilselberger B."/>
            <person name="Iotti M."/>
            <person name="Marcais B."/>
            <person name="Mello A."/>
            <person name="Miranda M."/>
            <person name="Pacioni G."/>
            <person name="Quesneville H."/>
            <person name="Riccioni C."/>
            <person name="Ruotolo R."/>
            <person name="Splivallo R."/>
            <person name="Stocchi V."/>
            <person name="Tisserant E."/>
            <person name="Viscomi A.R."/>
            <person name="Zambonelli A."/>
            <person name="Zampieri E."/>
            <person name="Henrissat B."/>
            <person name="Lebrun M.H."/>
            <person name="Paolocci F."/>
            <person name="Bonfante P."/>
            <person name="Ottonello S."/>
            <person name="Wincker P."/>
        </authorList>
    </citation>
    <scope>NUCLEOTIDE SEQUENCE [LARGE SCALE GENOMIC DNA]</scope>
    <source>
        <strain evidence="1 2">Mel28</strain>
    </source>
</reference>
<dbReference type="KEGG" id="tml:GSTUM_00000502001"/>
<accession>D5GBH5</accession>
<sequence length="64" mass="7003">MASPRVMPIYLSRALSGYIAQGGSTRAESLSLERELPTNNTIGVDNSARTPEKHRAILGRYKVT</sequence>
<name>D5GBH5_TUBMM</name>
<evidence type="ECO:0000313" key="1">
    <source>
        <dbReference type="EMBL" id="CAZ81868.1"/>
    </source>
</evidence>
<proteinExistence type="predicted"/>
<dbReference type="HOGENOM" id="CLU_2869279_0_0_1"/>
<dbReference type="GeneID" id="9184449"/>
<dbReference type="RefSeq" id="XP_002837677.1">
    <property type="nucleotide sequence ID" value="XM_002837631.1"/>
</dbReference>
<evidence type="ECO:0000313" key="2">
    <source>
        <dbReference type="Proteomes" id="UP000006911"/>
    </source>
</evidence>
<dbReference type="Proteomes" id="UP000006911">
    <property type="component" value="Unassembled WGS sequence"/>
</dbReference>
<dbReference type="InParanoid" id="D5GBH5"/>
<organism evidence="1 2">
    <name type="scientific">Tuber melanosporum (strain Mel28)</name>
    <name type="common">Perigord black truffle</name>
    <dbReference type="NCBI Taxonomy" id="656061"/>
    <lineage>
        <taxon>Eukaryota</taxon>
        <taxon>Fungi</taxon>
        <taxon>Dikarya</taxon>
        <taxon>Ascomycota</taxon>
        <taxon>Pezizomycotina</taxon>
        <taxon>Pezizomycetes</taxon>
        <taxon>Pezizales</taxon>
        <taxon>Tuberaceae</taxon>
        <taxon>Tuber</taxon>
    </lineage>
</organism>
<dbReference type="EMBL" id="FN430096">
    <property type="protein sequence ID" value="CAZ81868.1"/>
    <property type="molecule type" value="Genomic_DNA"/>
</dbReference>
<protein>
    <submittedName>
        <fullName evidence="1">(Perigord truffle) hypothetical protein</fullName>
    </submittedName>
</protein>
<gene>
    <name evidence="1" type="ORF">GSTUM_00000502001</name>
</gene>
<keyword evidence="2" id="KW-1185">Reference proteome</keyword>